<name>A0A8S4SH07_9NEOP</name>
<protein>
    <submittedName>
        <fullName evidence="1">Jg17836 protein</fullName>
    </submittedName>
</protein>
<evidence type="ECO:0000313" key="1">
    <source>
        <dbReference type="EMBL" id="CAH2266295.1"/>
    </source>
</evidence>
<dbReference type="EMBL" id="CAKXAJ010026304">
    <property type="protein sequence ID" value="CAH2266295.1"/>
    <property type="molecule type" value="Genomic_DNA"/>
</dbReference>
<comment type="caution">
    <text evidence="1">The sequence shown here is derived from an EMBL/GenBank/DDBJ whole genome shotgun (WGS) entry which is preliminary data.</text>
</comment>
<organism evidence="1 2">
    <name type="scientific">Pararge aegeria aegeria</name>
    <dbReference type="NCBI Taxonomy" id="348720"/>
    <lineage>
        <taxon>Eukaryota</taxon>
        <taxon>Metazoa</taxon>
        <taxon>Ecdysozoa</taxon>
        <taxon>Arthropoda</taxon>
        <taxon>Hexapoda</taxon>
        <taxon>Insecta</taxon>
        <taxon>Pterygota</taxon>
        <taxon>Neoptera</taxon>
        <taxon>Endopterygota</taxon>
        <taxon>Lepidoptera</taxon>
        <taxon>Glossata</taxon>
        <taxon>Ditrysia</taxon>
        <taxon>Papilionoidea</taxon>
        <taxon>Nymphalidae</taxon>
        <taxon>Satyrinae</taxon>
        <taxon>Satyrini</taxon>
        <taxon>Parargina</taxon>
        <taxon>Pararge</taxon>
    </lineage>
</organism>
<gene>
    <name evidence="1" type="primary">jg17836</name>
    <name evidence="1" type="ORF">PAEG_LOCUS25242</name>
</gene>
<dbReference type="Proteomes" id="UP000838756">
    <property type="component" value="Unassembled WGS sequence"/>
</dbReference>
<reference evidence="1" key="1">
    <citation type="submission" date="2022-03" db="EMBL/GenBank/DDBJ databases">
        <authorList>
            <person name="Lindestad O."/>
        </authorList>
    </citation>
    <scope>NUCLEOTIDE SEQUENCE</scope>
</reference>
<keyword evidence="2" id="KW-1185">Reference proteome</keyword>
<dbReference type="AlphaFoldDB" id="A0A8S4SH07"/>
<accession>A0A8S4SH07</accession>
<evidence type="ECO:0000313" key="2">
    <source>
        <dbReference type="Proteomes" id="UP000838756"/>
    </source>
</evidence>
<proteinExistence type="predicted"/>
<sequence>MITLICLQHNVSLPILDTFLAVSALALELVFKKDQKTKVHIVNLCEVPGQHKPQADETVRRTAAPLKHLLPSYALLNTSGPSDSVLNGGMSQDVLLACSSFFFGCTVAYLRGCYGVTGGVGRARELVMRRAPGLDGIMLCEVWVYLWTTVFHLP</sequence>